<keyword evidence="13" id="KW-1185">Reference proteome</keyword>
<dbReference type="eggNOG" id="COG0156">
    <property type="taxonomic scope" value="Bacteria"/>
</dbReference>
<evidence type="ECO:0000256" key="9">
    <source>
        <dbReference type="PIRSR" id="PIRSR604723-51"/>
    </source>
</evidence>
<dbReference type="Gene3D" id="3.90.1150.10">
    <property type="entry name" value="Aspartate Aminotransferase, domain 1"/>
    <property type="match status" value="1"/>
</dbReference>
<dbReference type="GO" id="GO:0030170">
    <property type="term" value="F:pyridoxal phosphate binding"/>
    <property type="evidence" value="ECO:0007669"/>
    <property type="project" value="InterPro"/>
</dbReference>
<comment type="cofactor">
    <cofactor evidence="1 9 10">
        <name>pyridoxal 5'-phosphate</name>
        <dbReference type="ChEBI" id="CHEBI:597326"/>
    </cofactor>
</comment>
<dbReference type="InterPro" id="IPR015422">
    <property type="entry name" value="PyrdxlP-dep_Trfase_small"/>
</dbReference>
<dbReference type="PROSITE" id="PS00599">
    <property type="entry name" value="AA_TRANSFER_CLASS_2"/>
    <property type="match status" value="1"/>
</dbReference>
<accession>D3DJ01</accession>
<evidence type="ECO:0000256" key="4">
    <source>
        <dbReference type="ARBA" id="ARBA00011738"/>
    </source>
</evidence>
<dbReference type="Proteomes" id="UP000002574">
    <property type="component" value="Chromosome"/>
</dbReference>
<gene>
    <name evidence="12" type="primary">bioF</name>
    <name evidence="12" type="ordered locus">HTH_1352</name>
</gene>
<dbReference type="RefSeq" id="WP_012963983.1">
    <property type="nucleotide sequence ID" value="NC_013799.1"/>
</dbReference>
<dbReference type="EC" id="2.3.1.47" evidence="10"/>
<dbReference type="GO" id="GO:0008710">
    <property type="term" value="F:8-amino-7-oxononanoate synthase activity"/>
    <property type="evidence" value="ECO:0007669"/>
    <property type="project" value="UniProtKB-UniRule"/>
</dbReference>
<comment type="similarity">
    <text evidence="3 10">Belongs to the class-II pyridoxal-phosphate-dependent aminotransferase family. BioF subfamily.</text>
</comment>
<evidence type="ECO:0000256" key="1">
    <source>
        <dbReference type="ARBA" id="ARBA00001933"/>
    </source>
</evidence>
<evidence type="ECO:0000313" key="12">
    <source>
        <dbReference type="EMBL" id="BAI69803.1"/>
    </source>
</evidence>
<feature type="domain" description="Aminotransferase class I/classII large" evidence="11">
    <location>
        <begin position="26"/>
        <end position="364"/>
    </location>
</feature>
<dbReference type="CDD" id="cd06454">
    <property type="entry name" value="KBL_like"/>
    <property type="match status" value="1"/>
</dbReference>
<dbReference type="KEGG" id="hte:Hydth_1343"/>
<dbReference type="EMBL" id="AP011112">
    <property type="protein sequence ID" value="BAI69803.1"/>
    <property type="molecule type" value="Genomic_DNA"/>
</dbReference>
<evidence type="ECO:0000256" key="10">
    <source>
        <dbReference type="RuleBase" id="RU003693"/>
    </source>
</evidence>
<proteinExistence type="inferred from homology"/>
<dbReference type="InterPro" id="IPR001917">
    <property type="entry name" value="Aminotrans_II_pyridoxalP_BS"/>
</dbReference>
<dbReference type="AlphaFoldDB" id="D3DJ01"/>
<dbReference type="PANTHER" id="PTHR13693:SF77">
    <property type="entry name" value="8-AMINO-7-OXONONANOATE SYNTHASE"/>
    <property type="match status" value="1"/>
</dbReference>
<dbReference type="GO" id="GO:0009102">
    <property type="term" value="P:biotin biosynthetic process"/>
    <property type="evidence" value="ECO:0007669"/>
    <property type="project" value="UniProtKB-UniRule"/>
</dbReference>
<evidence type="ECO:0000256" key="5">
    <source>
        <dbReference type="ARBA" id="ARBA00022679"/>
    </source>
</evidence>
<dbReference type="InterPro" id="IPR004839">
    <property type="entry name" value="Aminotransferase_I/II_large"/>
</dbReference>
<keyword evidence="6" id="KW-0093">Biotin biosynthesis</keyword>
<dbReference type="OrthoDB" id="9807157at2"/>
<dbReference type="InterPro" id="IPR015421">
    <property type="entry name" value="PyrdxlP-dep_Trfase_major"/>
</dbReference>
<dbReference type="UniPathway" id="UPA00078"/>
<dbReference type="PANTHER" id="PTHR13693">
    <property type="entry name" value="CLASS II AMINOTRANSFERASE/8-AMINO-7-OXONONANOATE SYNTHASE"/>
    <property type="match status" value="1"/>
</dbReference>
<keyword evidence="5 10" id="KW-0808">Transferase</keyword>
<dbReference type="InterPro" id="IPR015424">
    <property type="entry name" value="PyrdxlP-dep_Trfase"/>
</dbReference>
<feature type="modified residue" description="N6-(pyridoxal phosphate)lysine" evidence="9">
    <location>
        <position position="226"/>
    </location>
</feature>
<dbReference type="Pfam" id="PF00155">
    <property type="entry name" value="Aminotran_1_2"/>
    <property type="match status" value="1"/>
</dbReference>
<dbReference type="SUPFAM" id="SSF53383">
    <property type="entry name" value="PLP-dependent transferases"/>
    <property type="match status" value="1"/>
</dbReference>
<dbReference type="InterPro" id="IPR050087">
    <property type="entry name" value="AON_synthase_class-II"/>
</dbReference>
<evidence type="ECO:0000256" key="8">
    <source>
        <dbReference type="ARBA" id="ARBA00047715"/>
    </source>
</evidence>
<comment type="function">
    <text evidence="10">Catalyzes the decarboxylative condensation of pimeloyl-[acyl-carrier protein] and L-alanine to produce 8-amino-7-oxononanoate (AON), [acyl-carrier protein], and carbon dioxide.</text>
</comment>
<sequence length="375" mass="42147">MEWLKEELDRIKKASLYRSRSLREGILDFCSNDYLGLRDHPEVIEVSLRVLKDGGLGSGASQLVSGYTKYHKALEEKLAEFKGTECCVVFGSGYLANLGAISSLVREEDAIFSDELNHASIIDACRLSKASVFVFRHRDYHHLEELLQTHRRSFRRCLIVSDTVFSMDGDVANISTLKRMAKEYECMLYLDEAHATGTIGKSGKGGLEEFSESWEEFMILMGTLSKALGSYGAFVCGSKALCEYLVNKARSLIFSTSLPACLCAGAEKSLEVIEREPWRVKKLKTLSERMFENLRSFGFDISFHQTPIIPIMVYDEKKALSIRDALLERGVFIQAIRHPTVAIGKARLRLTASLRYSEEDLELLFSSIKSVAIAC</sequence>
<evidence type="ECO:0000256" key="6">
    <source>
        <dbReference type="ARBA" id="ARBA00022756"/>
    </source>
</evidence>
<dbReference type="Gene3D" id="3.40.640.10">
    <property type="entry name" value="Type I PLP-dependent aspartate aminotransferase-like (Major domain)"/>
    <property type="match status" value="1"/>
</dbReference>
<evidence type="ECO:0000256" key="3">
    <source>
        <dbReference type="ARBA" id="ARBA00010008"/>
    </source>
</evidence>
<evidence type="ECO:0000259" key="11">
    <source>
        <dbReference type="Pfam" id="PF00155"/>
    </source>
</evidence>
<dbReference type="InterPro" id="IPR004723">
    <property type="entry name" value="AONS_Archaea/Proteobacteria"/>
</dbReference>
<dbReference type="STRING" id="608538.HTH_1352"/>
<dbReference type="PATRIC" id="fig|608538.5.peg.1372"/>
<evidence type="ECO:0000256" key="2">
    <source>
        <dbReference type="ARBA" id="ARBA00004746"/>
    </source>
</evidence>
<organism evidence="12 13">
    <name type="scientific">Hydrogenobacter thermophilus (strain DSM 6534 / IAM 12695 / TK-6)</name>
    <dbReference type="NCBI Taxonomy" id="608538"/>
    <lineage>
        <taxon>Bacteria</taxon>
        <taxon>Pseudomonadati</taxon>
        <taxon>Aquificota</taxon>
        <taxon>Aquificia</taxon>
        <taxon>Aquificales</taxon>
        <taxon>Aquificaceae</taxon>
        <taxon>Hydrogenobacter</taxon>
    </lineage>
</organism>
<reference evidence="12 13" key="1">
    <citation type="journal article" date="2010" name="J. Bacteriol.">
        <title>Complete genome sequence of the thermophilic, obligately chemolithoautotrophic hydrogen-oxidizing bacterium Hydrogenobacter thermophilus TK-6.</title>
        <authorList>
            <person name="Arai H."/>
            <person name="Kanbe H."/>
            <person name="Ishii M."/>
            <person name="Igarashi Y."/>
        </authorList>
    </citation>
    <scope>NUCLEOTIDE SEQUENCE [LARGE SCALE GENOMIC DNA]</scope>
    <source>
        <strain evidence="13">DSM 6534 / IAM 12695 / TK-6 [Tokyo]</strain>
    </source>
</reference>
<protein>
    <recommendedName>
        <fullName evidence="10">8-amino-7-ketopelargonate synthase</fullName>
        <ecNumber evidence="10">2.3.1.47</ecNumber>
    </recommendedName>
</protein>
<evidence type="ECO:0000256" key="7">
    <source>
        <dbReference type="ARBA" id="ARBA00022898"/>
    </source>
</evidence>
<keyword evidence="7 9" id="KW-0663">Pyridoxal phosphate</keyword>
<dbReference type="KEGG" id="hth:HTH_1352"/>
<comment type="catalytic activity">
    <reaction evidence="8 10">
        <text>6-carboxyhexanoyl-[ACP] + L-alanine + H(+) = (8S)-8-amino-7-oxononanoate + holo-[ACP] + CO2</text>
        <dbReference type="Rhea" id="RHEA:42288"/>
        <dbReference type="Rhea" id="RHEA-COMP:9685"/>
        <dbReference type="Rhea" id="RHEA-COMP:9955"/>
        <dbReference type="ChEBI" id="CHEBI:15378"/>
        <dbReference type="ChEBI" id="CHEBI:16526"/>
        <dbReference type="ChEBI" id="CHEBI:57972"/>
        <dbReference type="ChEBI" id="CHEBI:64479"/>
        <dbReference type="ChEBI" id="CHEBI:78846"/>
        <dbReference type="ChEBI" id="CHEBI:149468"/>
        <dbReference type="EC" id="2.3.1.47"/>
    </reaction>
</comment>
<comment type="subunit">
    <text evidence="4 10">Homodimer.</text>
</comment>
<name>D3DJ01_HYDTT</name>
<comment type="pathway">
    <text evidence="2 10">Cofactor biosynthesis; biotin biosynthesis.</text>
</comment>
<dbReference type="NCBIfam" id="TIGR00858">
    <property type="entry name" value="bioF"/>
    <property type="match status" value="1"/>
</dbReference>
<evidence type="ECO:0000313" key="13">
    <source>
        <dbReference type="Proteomes" id="UP000002574"/>
    </source>
</evidence>